<keyword evidence="1" id="KW-1133">Transmembrane helix</keyword>
<organism evidence="2 3">
    <name type="scientific">Brevinema andersonii</name>
    <dbReference type="NCBI Taxonomy" id="34097"/>
    <lineage>
        <taxon>Bacteria</taxon>
        <taxon>Pseudomonadati</taxon>
        <taxon>Spirochaetota</taxon>
        <taxon>Spirochaetia</taxon>
        <taxon>Brevinematales</taxon>
        <taxon>Brevinemataceae</taxon>
        <taxon>Brevinema</taxon>
    </lineage>
</organism>
<proteinExistence type="predicted"/>
<name>A0A1I1F366_BREAD</name>
<dbReference type="EMBL" id="FOKY01000024">
    <property type="protein sequence ID" value="SFB93711.1"/>
    <property type="molecule type" value="Genomic_DNA"/>
</dbReference>
<evidence type="ECO:0000313" key="2">
    <source>
        <dbReference type="EMBL" id="SFB93711.1"/>
    </source>
</evidence>
<dbReference type="Proteomes" id="UP000240042">
    <property type="component" value="Unassembled WGS sequence"/>
</dbReference>
<keyword evidence="1" id="KW-0472">Membrane</keyword>
<gene>
    <name evidence="2" type="ORF">SAMN02745150_01383</name>
</gene>
<dbReference type="AlphaFoldDB" id="A0A1I1F366"/>
<keyword evidence="1" id="KW-0812">Transmembrane</keyword>
<dbReference type="RefSeq" id="WP_092320014.1">
    <property type="nucleotide sequence ID" value="NZ_FOKY01000024.1"/>
</dbReference>
<feature type="transmembrane region" description="Helical" evidence="1">
    <location>
        <begin position="68"/>
        <end position="88"/>
    </location>
</feature>
<accession>A0A1I1F366</accession>
<sequence length="89" mass="10152">MNEDLDKRYVLRQEHEELKAFAIKTHRKVRGMADDLKEVEKKMEDDLYDDSLELDISKGRLKLGRGDIGSLIVIGLLATVILGVWGLVK</sequence>
<reference evidence="3" key="1">
    <citation type="submission" date="2016-10" db="EMBL/GenBank/DDBJ databases">
        <authorList>
            <person name="Varghese N."/>
            <person name="Submissions S."/>
        </authorList>
    </citation>
    <scope>NUCLEOTIDE SEQUENCE [LARGE SCALE GENOMIC DNA]</scope>
    <source>
        <strain evidence="3">ATCC 43811</strain>
    </source>
</reference>
<protein>
    <submittedName>
        <fullName evidence="2">Uncharacterized protein</fullName>
    </submittedName>
</protein>
<keyword evidence="3" id="KW-1185">Reference proteome</keyword>
<evidence type="ECO:0000313" key="3">
    <source>
        <dbReference type="Proteomes" id="UP000240042"/>
    </source>
</evidence>
<evidence type="ECO:0000256" key="1">
    <source>
        <dbReference type="SAM" id="Phobius"/>
    </source>
</evidence>